<accession>A0A344UAG8</accession>
<dbReference type="RefSeq" id="WP_114059053.1">
    <property type="nucleotide sequence ID" value="NZ_CP030863.1"/>
</dbReference>
<dbReference type="AlphaFoldDB" id="A0A344UAG8"/>
<evidence type="ECO:0000313" key="1">
    <source>
        <dbReference type="EMBL" id="AXE27889.1"/>
    </source>
</evidence>
<dbReference type="KEGG" id="sgz:C0216_30730"/>
<protein>
    <submittedName>
        <fullName evidence="1">Uncharacterized protein</fullName>
    </submittedName>
</protein>
<evidence type="ECO:0000313" key="2">
    <source>
        <dbReference type="Proteomes" id="UP000252004"/>
    </source>
</evidence>
<dbReference type="Proteomes" id="UP000252004">
    <property type="component" value="Plasmid unnamed1"/>
</dbReference>
<reference evidence="1 2" key="1">
    <citation type="submission" date="2018-01" db="EMBL/GenBank/DDBJ databases">
        <title>Draft genome Sequence of streptomyces globosus LZH-48.</title>
        <authorList>
            <person name="Ran K."/>
            <person name="Li Z."/>
            <person name="Wei S."/>
            <person name="Dong R."/>
        </authorList>
    </citation>
    <scope>NUCLEOTIDE SEQUENCE [LARGE SCALE GENOMIC DNA]</scope>
    <source>
        <strain evidence="1 2">LZH-48</strain>
        <plasmid evidence="1 2">unnamed1</plasmid>
    </source>
</reference>
<keyword evidence="2" id="KW-1185">Reference proteome</keyword>
<proteinExistence type="predicted"/>
<sequence>MENTQMGTQNTADQSARCPIAWMHPDDILSPTDPAVRLTTGEAQVVEEALADYAAQELRMCQENMIFRLEELHPIPVHPAEREEWARNLPTAPKDLRSTYAHLELERAAAAALHKALTRRDWAGLLVRYTTETGTRDKIKYPSSGIKAGESVQHIRDAWDKRVADLRTERARRLGCTCV</sequence>
<name>A0A344UAG8_9ACTN</name>
<organism evidence="1 2">
    <name type="scientific">Streptomyces globosus</name>
    <dbReference type="NCBI Taxonomy" id="68209"/>
    <lineage>
        <taxon>Bacteria</taxon>
        <taxon>Bacillati</taxon>
        <taxon>Actinomycetota</taxon>
        <taxon>Actinomycetes</taxon>
        <taxon>Kitasatosporales</taxon>
        <taxon>Streptomycetaceae</taxon>
        <taxon>Streptomyces</taxon>
    </lineage>
</organism>
<dbReference type="EMBL" id="CP030863">
    <property type="protein sequence ID" value="AXE27889.1"/>
    <property type="molecule type" value="Genomic_DNA"/>
</dbReference>
<gene>
    <name evidence="1" type="ORF">C0216_30730</name>
</gene>
<geneLocation type="plasmid" evidence="1 2">
    <name>unnamed1</name>
</geneLocation>
<keyword evidence="1" id="KW-0614">Plasmid</keyword>